<reference evidence="1 2" key="2">
    <citation type="journal article" date="2010" name="Nucleic Acids Res.">
        <title>BeetleBase in 2010: revisions to provide comprehensive genomic information for Tribolium castaneum.</title>
        <authorList>
            <person name="Kim H.S."/>
            <person name="Murphy T."/>
            <person name="Xia J."/>
            <person name="Caragea D."/>
            <person name="Park Y."/>
            <person name="Beeman R.W."/>
            <person name="Lorenzen M.D."/>
            <person name="Butcher S."/>
            <person name="Manak J.R."/>
            <person name="Brown S.J."/>
        </authorList>
    </citation>
    <scope>GENOME REANNOTATION</scope>
    <source>
        <strain evidence="1 2">Georgia GA2</strain>
    </source>
</reference>
<organism evidence="1 2">
    <name type="scientific">Tribolium castaneum</name>
    <name type="common">Red flour beetle</name>
    <dbReference type="NCBI Taxonomy" id="7070"/>
    <lineage>
        <taxon>Eukaryota</taxon>
        <taxon>Metazoa</taxon>
        <taxon>Ecdysozoa</taxon>
        <taxon>Arthropoda</taxon>
        <taxon>Hexapoda</taxon>
        <taxon>Insecta</taxon>
        <taxon>Pterygota</taxon>
        <taxon>Neoptera</taxon>
        <taxon>Endopterygota</taxon>
        <taxon>Coleoptera</taxon>
        <taxon>Polyphaga</taxon>
        <taxon>Cucujiformia</taxon>
        <taxon>Tenebrionidae</taxon>
        <taxon>Tenebrionidae incertae sedis</taxon>
        <taxon>Tribolium</taxon>
    </lineage>
</organism>
<sequence>MQRLPDGFFTTPTAKMCLLNLHLRPLYKYKMKTKATIAD</sequence>
<evidence type="ECO:0000313" key="1">
    <source>
        <dbReference type="EMBL" id="KYB25341.1"/>
    </source>
</evidence>
<keyword evidence="2" id="KW-1185">Reference proteome</keyword>
<dbReference type="InParanoid" id="A0A139WBW3"/>
<dbReference type="AlphaFoldDB" id="A0A139WBW3"/>
<proteinExistence type="predicted"/>
<protein>
    <submittedName>
        <fullName evidence="1">Uncharacterized protein</fullName>
    </submittedName>
</protein>
<gene>
    <name evidence="1" type="primary">AUGUSTUS-3.0.2_34428</name>
    <name evidence="1" type="ORF">TcasGA2_TC034428</name>
</gene>
<accession>A0A139WBW3</accession>
<dbReference type="Proteomes" id="UP000007266">
    <property type="component" value="Linkage group 9"/>
</dbReference>
<evidence type="ECO:0000313" key="2">
    <source>
        <dbReference type="Proteomes" id="UP000007266"/>
    </source>
</evidence>
<name>A0A139WBW3_TRICA</name>
<reference evidence="1 2" key="1">
    <citation type="journal article" date="2008" name="Nature">
        <title>The genome of the model beetle and pest Tribolium castaneum.</title>
        <authorList>
            <consortium name="Tribolium Genome Sequencing Consortium"/>
            <person name="Richards S."/>
            <person name="Gibbs R.A."/>
            <person name="Weinstock G.M."/>
            <person name="Brown S.J."/>
            <person name="Denell R."/>
            <person name="Beeman R.W."/>
            <person name="Gibbs R."/>
            <person name="Beeman R.W."/>
            <person name="Brown S.J."/>
            <person name="Bucher G."/>
            <person name="Friedrich M."/>
            <person name="Grimmelikhuijzen C.J."/>
            <person name="Klingler M."/>
            <person name="Lorenzen M."/>
            <person name="Richards S."/>
            <person name="Roth S."/>
            <person name="Schroder R."/>
            <person name="Tautz D."/>
            <person name="Zdobnov E.M."/>
            <person name="Muzny D."/>
            <person name="Gibbs R.A."/>
            <person name="Weinstock G.M."/>
            <person name="Attaway T."/>
            <person name="Bell S."/>
            <person name="Buhay C.J."/>
            <person name="Chandrabose M.N."/>
            <person name="Chavez D."/>
            <person name="Clerk-Blankenburg K.P."/>
            <person name="Cree A."/>
            <person name="Dao M."/>
            <person name="Davis C."/>
            <person name="Chacko J."/>
            <person name="Dinh H."/>
            <person name="Dugan-Rocha S."/>
            <person name="Fowler G."/>
            <person name="Garner T.T."/>
            <person name="Garnes J."/>
            <person name="Gnirke A."/>
            <person name="Hawes A."/>
            <person name="Hernandez J."/>
            <person name="Hines S."/>
            <person name="Holder M."/>
            <person name="Hume J."/>
            <person name="Jhangiani S.N."/>
            <person name="Joshi V."/>
            <person name="Khan Z.M."/>
            <person name="Jackson L."/>
            <person name="Kovar C."/>
            <person name="Kowis A."/>
            <person name="Lee S."/>
            <person name="Lewis L.R."/>
            <person name="Margolis J."/>
            <person name="Morgan M."/>
            <person name="Nazareth L.V."/>
            <person name="Nguyen N."/>
            <person name="Okwuonu G."/>
            <person name="Parker D."/>
            <person name="Richards S."/>
            <person name="Ruiz S.J."/>
            <person name="Santibanez J."/>
            <person name="Savard J."/>
            <person name="Scherer S.E."/>
            <person name="Schneider B."/>
            <person name="Sodergren E."/>
            <person name="Tautz D."/>
            <person name="Vattahil S."/>
            <person name="Villasana D."/>
            <person name="White C.S."/>
            <person name="Wright R."/>
            <person name="Park Y."/>
            <person name="Beeman R.W."/>
            <person name="Lord J."/>
            <person name="Oppert B."/>
            <person name="Lorenzen M."/>
            <person name="Brown S."/>
            <person name="Wang L."/>
            <person name="Savard J."/>
            <person name="Tautz D."/>
            <person name="Richards S."/>
            <person name="Weinstock G."/>
            <person name="Gibbs R.A."/>
            <person name="Liu Y."/>
            <person name="Worley K."/>
            <person name="Weinstock G."/>
            <person name="Elsik C.G."/>
            <person name="Reese J.T."/>
            <person name="Elhaik E."/>
            <person name="Landan G."/>
            <person name="Graur D."/>
            <person name="Arensburger P."/>
            <person name="Atkinson P."/>
            <person name="Beeman R.W."/>
            <person name="Beidler J."/>
            <person name="Brown S.J."/>
            <person name="Demuth J.P."/>
            <person name="Drury D.W."/>
            <person name="Du Y.Z."/>
            <person name="Fujiwara H."/>
            <person name="Lorenzen M."/>
            <person name="Maselli V."/>
            <person name="Osanai M."/>
            <person name="Park Y."/>
            <person name="Robertson H.M."/>
            <person name="Tu Z."/>
            <person name="Wang J.J."/>
            <person name="Wang S."/>
            <person name="Richards S."/>
            <person name="Song H."/>
            <person name="Zhang L."/>
            <person name="Sodergren E."/>
            <person name="Werner D."/>
            <person name="Stanke M."/>
            <person name="Morgenstern B."/>
            <person name="Solovyev V."/>
            <person name="Kosarev P."/>
            <person name="Brown G."/>
            <person name="Chen H.C."/>
            <person name="Ermolaeva O."/>
            <person name="Hlavina W."/>
            <person name="Kapustin Y."/>
            <person name="Kiryutin B."/>
            <person name="Kitts P."/>
            <person name="Maglott D."/>
            <person name="Pruitt K."/>
            <person name="Sapojnikov V."/>
            <person name="Souvorov A."/>
            <person name="Mackey A.J."/>
            <person name="Waterhouse R.M."/>
            <person name="Wyder S."/>
            <person name="Zdobnov E.M."/>
            <person name="Zdobnov E.M."/>
            <person name="Wyder S."/>
            <person name="Kriventseva E.V."/>
            <person name="Kadowaki T."/>
            <person name="Bork P."/>
            <person name="Aranda M."/>
            <person name="Bao R."/>
            <person name="Beermann A."/>
            <person name="Berns N."/>
            <person name="Bolognesi R."/>
            <person name="Bonneton F."/>
            <person name="Bopp D."/>
            <person name="Brown S.J."/>
            <person name="Bucher G."/>
            <person name="Butts T."/>
            <person name="Chaumot A."/>
            <person name="Denell R.E."/>
            <person name="Ferrier D.E."/>
            <person name="Friedrich M."/>
            <person name="Gordon C.M."/>
            <person name="Jindra M."/>
            <person name="Klingler M."/>
            <person name="Lan Q."/>
            <person name="Lattorff H.M."/>
            <person name="Laudet V."/>
            <person name="von Levetsow C."/>
            <person name="Liu Z."/>
            <person name="Lutz R."/>
            <person name="Lynch J.A."/>
            <person name="da Fonseca R.N."/>
            <person name="Posnien N."/>
            <person name="Reuter R."/>
            <person name="Roth S."/>
            <person name="Savard J."/>
            <person name="Schinko J.B."/>
            <person name="Schmitt C."/>
            <person name="Schoppmeier M."/>
            <person name="Schroder R."/>
            <person name="Shippy T.D."/>
            <person name="Simonnet F."/>
            <person name="Marques-Souza H."/>
            <person name="Tautz D."/>
            <person name="Tomoyasu Y."/>
            <person name="Trauner J."/>
            <person name="Van der Zee M."/>
            <person name="Vervoort M."/>
            <person name="Wittkopp N."/>
            <person name="Wimmer E.A."/>
            <person name="Yang X."/>
            <person name="Jones A.K."/>
            <person name="Sattelle D.B."/>
            <person name="Ebert P.R."/>
            <person name="Nelson D."/>
            <person name="Scott J.G."/>
            <person name="Beeman R.W."/>
            <person name="Muthukrishnan S."/>
            <person name="Kramer K.J."/>
            <person name="Arakane Y."/>
            <person name="Beeman R.W."/>
            <person name="Zhu Q."/>
            <person name="Hogenkamp D."/>
            <person name="Dixit R."/>
            <person name="Oppert B."/>
            <person name="Jiang H."/>
            <person name="Zou Z."/>
            <person name="Marshall J."/>
            <person name="Elpidina E."/>
            <person name="Vinokurov K."/>
            <person name="Oppert C."/>
            <person name="Zou Z."/>
            <person name="Evans J."/>
            <person name="Lu Z."/>
            <person name="Zhao P."/>
            <person name="Sumathipala N."/>
            <person name="Altincicek B."/>
            <person name="Vilcinskas A."/>
            <person name="Williams M."/>
            <person name="Hultmark D."/>
            <person name="Hetru C."/>
            <person name="Jiang H."/>
            <person name="Grimmelikhuijzen C.J."/>
            <person name="Hauser F."/>
            <person name="Cazzamali G."/>
            <person name="Williamson M."/>
            <person name="Park Y."/>
            <person name="Li B."/>
            <person name="Tanaka Y."/>
            <person name="Predel R."/>
            <person name="Neupert S."/>
            <person name="Schachtner J."/>
            <person name="Verleyen P."/>
            <person name="Raible F."/>
            <person name="Bork P."/>
            <person name="Friedrich M."/>
            <person name="Walden K.K."/>
            <person name="Robertson H.M."/>
            <person name="Angeli S."/>
            <person name="Foret S."/>
            <person name="Bucher G."/>
            <person name="Schuetz S."/>
            <person name="Maleszka R."/>
            <person name="Wimmer E.A."/>
            <person name="Beeman R.W."/>
            <person name="Lorenzen M."/>
            <person name="Tomoyasu Y."/>
            <person name="Miller S.C."/>
            <person name="Grossmann D."/>
            <person name="Bucher G."/>
        </authorList>
    </citation>
    <scope>NUCLEOTIDE SEQUENCE [LARGE SCALE GENOMIC DNA]</scope>
    <source>
        <strain evidence="1 2">Georgia GA2</strain>
    </source>
</reference>
<dbReference type="EMBL" id="KQ971372">
    <property type="protein sequence ID" value="KYB25341.1"/>
    <property type="molecule type" value="Genomic_DNA"/>
</dbReference>